<keyword evidence="2" id="KW-1185">Reference proteome</keyword>
<dbReference type="Gene3D" id="1.25.40.10">
    <property type="entry name" value="Tetratricopeptide repeat domain"/>
    <property type="match status" value="1"/>
</dbReference>
<gene>
    <name evidence="1" type="ORF">EBO15_34995</name>
</gene>
<sequence length="238" mass="24795">MNDRHDVIITTAVSGDLAHAHALALTIDSARYRDIAFADIARIADGRQERDHADDALSRVADPHVRSLVQSELLRNALARHDFERAERVARAAAEPHVRTGLLLTVIRCLAAAGRAERALALAGELRAAAQALPDPLDRDWATLDAALAAVAAGDLPAALRTTAPIGNPVVRVGALAEIAKAAAADDPLLAARLLRQAAALARSLPDGADRATALMSVIRARSATALPAASEKALAGS</sequence>
<evidence type="ECO:0000313" key="2">
    <source>
        <dbReference type="Proteomes" id="UP000282674"/>
    </source>
</evidence>
<proteinExistence type="predicted"/>
<comment type="caution">
    <text evidence="1">The sequence shown here is derived from an EMBL/GenBank/DDBJ whole genome shotgun (WGS) entry which is preliminary data.</text>
</comment>
<dbReference type="InterPro" id="IPR011990">
    <property type="entry name" value="TPR-like_helical_dom_sf"/>
</dbReference>
<name>A0A3M2LMG5_9ACTN</name>
<dbReference type="RefSeq" id="WP_122198762.1">
    <property type="nucleotide sequence ID" value="NZ_JBHSKC010000015.1"/>
</dbReference>
<dbReference type="EMBL" id="RFFG01000100">
    <property type="protein sequence ID" value="RMI37723.1"/>
    <property type="molecule type" value="Genomic_DNA"/>
</dbReference>
<reference evidence="1 2" key="1">
    <citation type="submission" date="2018-10" db="EMBL/GenBank/DDBJ databases">
        <title>Isolation from soil.</title>
        <authorList>
            <person name="Hu J."/>
        </authorList>
    </citation>
    <scope>NUCLEOTIDE SEQUENCE [LARGE SCALE GENOMIC DNA]</scope>
    <source>
        <strain evidence="1 2">NEAU-Ht49</strain>
    </source>
</reference>
<dbReference type="OrthoDB" id="3481710at2"/>
<organism evidence="1 2">
    <name type="scientific">Actinomadura harenae</name>
    <dbReference type="NCBI Taxonomy" id="2483351"/>
    <lineage>
        <taxon>Bacteria</taxon>
        <taxon>Bacillati</taxon>
        <taxon>Actinomycetota</taxon>
        <taxon>Actinomycetes</taxon>
        <taxon>Streptosporangiales</taxon>
        <taxon>Thermomonosporaceae</taxon>
        <taxon>Actinomadura</taxon>
    </lineage>
</organism>
<evidence type="ECO:0008006" key="3">
    <source>
        <dbReference type="Google" id="ProtNLM"/>
    </source>
</evidence>
<dbReference type="AlphaFoldDB" id="A0A3M2LMG5"/>
<protein>
    <recommendedName>
        <fullName evidence="3">Tetratricopeptide repeat protein</fullName>
    </recommendedName>
</protein>
<dbReference type="Proteomes" id="UP000282674">
    <property type="component" value="Unassembled WGS sequence"/>
</dbReference>
<accession>A0A3M2LMG5</accession>
<evidence type="ECO:0000313" key="1">
    <source>
        <dbReference type="EMBL" id="RMI37723.1"/>
    </source>
</evidence>